<gene>
    <name evidence="1" type="ORF">Vau01_104300</name>
</gene>
<evidence type="ECO:0000313" key="1">
    <source>
        <dbReference type="EMBL" id="GIJ62914.1"/>
    </source>
</evidence>
<dbReference type="EMBL" id="BOPG01000084">
    <property type="protein sequence ID" value="GIJ62914.1"/>
    <property type="molecule type" value="Genomic_DNA"/>
</dbReference>
<sequence length="165" mass="18704">MLVVGRLEIGEDAWVELVGEPPDPWNFDGWVGRLRPYGPVTENTRSEVFKELRGLPHCECRATVDEGVLRLDVSGWLRPPEFREFAADLADLFIGAYPMGGRGTLWFLHDQTAYGDPQEPDSSYVLWFDGEQVHLGHPSEKRQRKVLGTVTFRALQDRVVPLLEG</sequence>
<dbReference type="Proteomes" id="UP000612585">
    <property type="component" value="Unassembled WGS sequence"/>
</dbReference>
<evidence type="ECO:0000313" key="2">
    <source>
        <dbReference type="Proteomes" id="UP000612585"/>
    </source>
</evidence>
<reference evidence="1" key="1">
    <citation type="submission" date="2021-01" db="EMBL/GenBank/DDBJ databases">
        <title>Whole genome shotgun sequence of Virgisporangium aurantiacum NBRC 16421.</title>
        <authorList>
            <person name="Komaki H."/>
            <person name="Tamura T."/>
        </authorList>
    </citation>
    <scope>NUCLEOTIDE SEQUENCE</scope>
    <source>
        <strain evidence="1">NBRC 16421</strain>
    </source>
</reference>
<comment type="caution">
    <text evidence="1">The sequence shown here is derived from an EMBL/GenBank/DDBJ whole genome shotgun (WGS) entry which is preliminary data.</text>
</comment>
<name>A0A8J3ZEY8_9ACTN</name>
<organism evidence="1 2">
    <name type="scientific">Virgisporangium aurantiacum</name>
    <dbReference type="NCBI Taxonomy" id="175570"/>
    <lineage>
        <taxon>Bacteria</taxon>
        <taxon>Bacillati</taxon>
        <taxon>Actinomycetota</taxon>
        <taxon>Actinomycetes</taxon>
        <taxon>Micromonosporales</taxon>
        <taxon>Micromonosporaceae</taxon>
        <taxon>Virgisporangium</taxon>
    </lineage>
</organism>
<protein>
    <submittedName>
        <fullName evidence="1">Uncharacterized protein</fullName>
    </submittedName>
</protein>
<keyword evidence="2" id="KW-1185">Reference proteome</keyword>
<dbReference type="AlphaFoldDB" id="A0A8J3ZEY8"/>
<accession>A0A8J3ZEY8</accession>
<proteinExistence type="predicted"/>